<organism evidence="1 2">
    <name type="scientific">Sphaeroforma arctica JP610</name>
    <dbReference type="NCBI Taxonomy" id="667725"/>
    <lineage>
        <taxon>Eukaryota</taxon>
        <taxon>Ichthyosporea</taxon>
        <taxon>Ichthyophonida</taxon>
        <taxon>Sphaeroforma</taxon>
    </lineage>
</organism>
<dbReference type="GeneID" id="25916833"/>
<keyword evidence="2" id="KW-1185">Reference proteome</keyword>
<protein>
    <submittedName>
        <fullName evidence="1">Uncharacterized protein</fullName>
    </submittedName>
</protein>
<dbReference type="Proteomes" id="UP000054560">
    <property type="component" value="Unassembled WGS sequence"/>
</dbReference>
<dbReference type="RefSeq" id="XP_014145036.1">
    <property type="nucleotide sequence ID" value="XM_014289561.1"/>
</dbReference>
<sequence length="92" mass="10877">MKTDVMLQKQNEETLRIQRIRERKLHEKEMKHRRGELESIITQLNAECGARFSNPDKNLHFLGIVKVFYTRGGMDESKSIIVTNQMTCLQVW</sequence>
<reference evidence="1 2" key="1">
    <citation type="submission" date="2011-02" db="EMBL/GenBank/DDBJ databases">
        <title>The Genome Sequence of Sphaeroforma arctica JP610.</title>
        <authorList>
            <consortium name="The Broad Institute Genome Sequencing Platform"/>
            <person name="Russ C."/>
            <person name="Cuomo C."/>
            <person name="Young S.K."/>
            <person name="Zeng Q."/>
            <person name="Gargeya S."/>
            <person name="Alvarado L."/>
            <person name="Berlin A."/>
            <person name="Chapman S.B."/>
            <person name="Chen Z."/>
            <person name="Freedman E."/>
            <person name="Gellesch M."/>
            <person name="Goldberg J."/>
            <person name="Griggs A."/>
            <person name="Gujja S."/>
            <person name="Heilman E."/>
            <person name="Heiman D."/>
            <person name="Howarth C."/>
            <person name="Mehta T."/>
            <person name="Neiman D."/>
            <person name="Pearson M."/>
            <person name="Roberts A."/>
            <person name="Saif S."/>
            <person name="Shea T."/>
            <person name="Shenoy N."/>
            <person name="Sisk P."/>
            <person name="Stolte C."/>
            <person name="Sykes S."/>
            <person name="White J."/>
            <person name="Yandava C."/>
            <person name="Burger G."/>
            <person name="Gray M.W."/>
            <person name="Holland P.W.H."/>
            <person name="King N."/>
            <person name="Lang F.B.F."/>
            <person name="Roger A.J."/>
            <person name="Ruiz-Trillo I."/>
            <person name="Haas B."/>
            <person name="Nusbaum C."/>
            <person name="Birren B."/>
        </authorList>
    </citation>
    <scope>NUCLEOTIDE SEQUENCE [LARGE SCALE GENOMIC DNA]</scope>
    <source>
        <strain evidence="1 2">JP610</strain>
    </source>
</reference>
<gene>
    <name evidence="1" type="ORF">SARC_16329</name>
</gene>
<dbReference type="AlphaFoldDB" id="A0A0L0F3F7"/>
<evidence type="ECO:0000313" key="2">
    <source>
        <dbReference type="Proteomes" id="UP000054560"/>
    </source>
</evidence>
<accession>A0A0L0F3F7</accession>
<proteinExistence type="predicted"/>
<dbReference type="EMBL" id="KQ249428">
    <property type="protein sequence ID" value="KNC71134.1"/>
    <property type="molecule type" value="Genomic_DNA"/>
</dbReference>
<feature type="non-terminal residue" evidence="1">
    <location>
        <position position="92"/>
    </location>
</feature>
<evidence type="ECO:0000313" key="1">
    <source>
        <dbReference type="EMBL" id="KNC71134.1"/>
    </source>
</evidence>
<name>A0A0L0F3F7_9EUKA</name>